<proteinExistence type="predicted"/>
<dbReference type="AlphaFoldDB" id="Q12JM9"/>
<dbReference type="InterPro" id="IPR013783">
    <property type="entry name" value="Ig-like_fold"/>
</dbReference>
<dbReference type="OrthoDB" id="5522233at2"/>
<dbReference type="eggNOG" id="COG2831">
    <property type="taxonomic scope" value="Bacteria"/>
</dbReference>
<organism evidence="2 3">
    <name type="scientific">Shewanella denitrificans (strain OS217 / ATCC BAA-1090 / DSM 15013)</name>
    <dbReference type="NCBI Taxonomy" id="318161"/>
    <lineage>
        <taxon>Bacteria</taxon>
        <taxon>Pseudomonadati</taxon>
        <taxon>Pseudomonadota</taxon>
        <taxon>Gammaproteobacteria</taxon>
        <taxon>Alteromonadales</taxon>
        <taxon>Shewanellaceae</taxon>
        <taxon>Shewanella</taxon>
    </lineage>
</organism>
<dbReference type="Proteomes" id="UP000001982">
    <property type="component" value="Chromosome"/>
</dbReference>
<sequence length="830" mass="85528">MLIRKSFAAFVVLISAISLSACNGASEDSSSTPTGALSINLSFATASNGQCGDVTTRQSFTSVESFCAIAQVKQGDANLSGAIVEFIASIGAAAPASKLTDANGQATAIISLNAAVPSAGTLSVMYAPAGADSVSASRSYEFIQSTVNLPENTSLMNGVFKNGFSVAQFKIGETVELQARLLDGSSQGVANQIVTFQAGNANLAPNTSLTDTQGIAKLSYTPTVAELGAYSLVTTTNYQGTTLSRSSNYQVVSADAIALGTVKLGHFDSNNQFIEGKLGTSLIADQDGKYQISAGGSFGVNASLVLEDTSGAISRLQSPYSVVFSSDCGANNLASLDSPVTTLSGTAGATFQDINCSGNSERSDSITATVQVDGSVLTASLDFTLARQTLASLSFVSATPSSIRIKGSGGTGSTESSLVTFLVTSANGQPTAQQQVDFSLDTVIGGLTFANALANQPSKASSITNANGLATVRIQAGTVPTPVRVTATATDKDTNEIITSQSEQLTVNTGLPQQLGFSIAASTFNPEAAAYNGEKVTITIYASDSFGNPAPDDTTVNFTAEGGQIEPSCLTNNGSCFVTWTSTAPRVSDHRITILAYALGHETFFDTNGNNQFDAADGGAITHACVNSNNLAVACTGNGMDIETYHNSGFSDLGDAFRDDNETGVYEAGKPYFNAQAKTAYSGPDGKFNGPQCTGSLCGTGQANKTYIRKALVLTMSGSQANFIIKQDGVVINDFNTDIRPIPAAGRSHFSVQLFDSANQILPAQTTLDVEASEGDAIFNGHTVPNTTRAGGTNTEFTLVNTATGTSTVTLTVTTPKGVATQLTFNVPLL</sequence>
<accession>Q12JM9</accession>
<dbReference type="STRING" id="318161.Sden_3069"/>
<dbReference type="RefSeq" id="WP_011497493.1">
    <property type="nucleotide sequence ID" value="NC_007954.1"/>
</dbReference>
<keyword evidence="1" id="KW-0732">Signal</keyword>
<dbReference type="KEGG" id="sdn:Sden_3069"/>
<reference evidence="2 3" key="1">
    <citation type="submission" date="2006-03" db="EMBL/GenBank/DDBJ databases">
        <title>Complete sequence of Shewanella denitrificans OS217.</title>
        <authorList>
            <consortium name="US DOE Joint Genome Institute"/>
            <person name="Copeland A."/>
            <person name="Lucas S."/>
            <person name="Lapidus A."/>
            <person name="Barry K."/>
            <person name="Detter J.C."/>
            <person name="Glavina del Rio T."/>
            <person name="Hammon N."/>
            <person name="Israni S."/>
            <person name="Dalin E."/>
            <person name="Tice H."/>
            <person name="Pitluck S."/>
            <person name="Brettin T."/>
            <person name="Bruce D."/>
            <person name="Han C."/>
            <person name="Tapia R."/>
            <person name="Gilna P."/>
            <person name="Kiss H."/>
            <person name="Schmutz J."/>
            <person name="Larimer F."/>
            <person name="Land M."/>
            <person name="Hauser L."/>
            <person name="Kyrpides N."/>
            <person name="Lykidis A."/>
            <person name="Richardson P."/>
        </authorList>
    </citation>
    <scope>NUCLEOTIDE SEQUENCE [LARGE SCALE GENOMIC DNA]</scope>
    <source>
        <strain evidence="3">OS217 / ATCC BAA-1090 / DSM 15013</strain>
    </source>
</reference>
<feature type="signal peptide" evidence="1">
    <location>
        <begin position="1"/>
        <end position="20"/>
    </location>
</feature>
<name>Q12JM9_SHEDO</name>
<dbReference type="SUPFAM" id="SSF49373">
    <property type="entry name" value="Invasin/intimin cell-adhesion fragments"/>
    <property type="match status" value="3"/>
</dbReference>
<keyword evidence="3" id="KW-1185">Reference proteome</keyword>
<feature type="chain" id="PRO_5004181402" evidence="1">
    <location>
        <begin position="21"/>
        <end position="830"/>
    </location>
</feature>
<dbReference type="Gene3D" id="2.60.40.10">
    <property type="entry name" value="Immunoglobulins"/>
    <property type="match status" value="3"/>
</dbReference>
<evidence type="ECO:0000313" key="3">
    <source>
        <dbReference type="Proteomes" id="UP000001982"/>
    </source>
</evidence>
<dbReference type="HOGENOM" id="CLU_006970_0_0_6"/>
<protein>
    <submittedName>
        <fullName evidence="2">Uncharacterized protein</fullName>
    </submittedName>
</protein>
<dbReference type="InterPro" id="IPR008964">
    <property type="entry name" value="Invasin/intimin_cell_adhesion"/>
</dbReference>
<dbReference type="EMBL" id="CP000302">
    <property type="protein sequence ID" value="ABE56347.1"/>
    <property type="molecule type" value="Genomic_DNA"/>
</dbReference>
<evidence type="ECO:0000313" key="2">
    <source>
        <dbReference type="EMBL" id="ABE56347.1"/>
    </source>
</evidence>
<gene>
    <name evidence="2" type="ordered locus">Sden_3069</name>
</gene>
<dbReference type="PROSITE" id="PS51257">
    <property type="entry name" value="PROKAR_LIPOPROTEIN"/>
    <property type="match status" value="1"/>
</dbReference>
<evidence type="ECO:0000256" key="1">
    <source>
        <dbReference type="SAM" id="SignalP"/>
    </source>
</evidence>